<dbReference type="PROSITE" id="PS51388">
    <property type="entry name" value="GED"/>
    <property type="match status" value="1"/>
</dbReference>
<keyword evidence="2" id="KW-0254">Endocytosis</keyword>
<sequence length="662" mass="76566">MKPNDLQTIRADVTVYSKKIPQENVQPETENLQYREHLFIQERWDRFQLLISGMKQLVEVINKLQDAFSCTCSLHLQLPMIAVVGGQSAGKSSVIEAIAGRDFLPRGTGTVTRRPLILQMIPDAKEYVEFLHQPETKFTDFEAVRKEIQEATDKEVPDKAISSRPINLRLYSPYVLQLTLVDLPGLTKNPVNDQPTNIEQLLRDMILEYIEPENTLILAVIPAPEDLANSDALKLARQVDPAGERTIGVLTKLDLMDRGTDAREVLENKIIPLKRGYVGVVNRSQADITGGKSMKAAREAEEAFFKENYKNLTGRVGTKVLQQVLNRQLEEHIREKLPGIRSFPNLKQEVLIRVMEQLRRNESSCKELLDTYLEAECAFMNTNHILMKRSDVLAEADQREAEEAKVNNDTVVVRVPTPRPTTVTERIHQGYLHISGESIFSWKKKRTWVVLTSVHLIAFKDDREDVELMRFNNDEIQIEVKNDSKKILKRFTVNRIDGRPLWKGRTKDVEIIYDGNEGKKFFDDPCLDEYGNLQNDQYTPHRWSLIQPRKIDFAKKFETDITLNKDAEFVLEKILHYMRIVKQNIQDLTPKYIVLKLIKKLLIYISEELVVEIQENSDIDKIMERGGDEEMRMRALQSELKRIEEVLKIIETIKWPNIHPYD</sequence>
<dbReference type="Gene3D" id="2.30.29.30">
    <property type="entry name" value="Pleckstrin-homology domain (PH domain)/Phosphotyrosine-binding domain (PTB)"/>
    <property type="match status" value="1"/>
</dbReference>
<dbReference type="Pfam" id="PF01031">
    <property type="entry name" value="Dynamin_M"/>
    <property type="match status" value="1"/>
</dbReference>
<dbReference type="SMART" id="SM00053">
    <property type="entry name" value="DYNc"/>
    <property type="match status" value="1"/>
</dbReference>
<accession>A0A7R8XJT1</accession>
<evidence type="ECO:0000256" key="2">
    <source>
        <dbReference type="ARBA" id="ARBA00022583"/>
    </source>
</evidence>
<dbReference type="OrthoDB" id="5061070at2759"/>
<evidence type="ECO:0000256" key="6">
    <source>
        <dbReference type="ARBA" id="ARBA00023134"/>
    </source>
</evidence>
<keyword evidence="3" id="KW-0493">Microtubule</keyword>
<evidence type="ECO:0000313" key="11">
    <source>
        <dbReference type="Proteomes" id="UP000677054"/>
    </source>
</evidence>
<dbReference type="GO" id="GO:0006897">
    <property type="term" value="P:endocytosis"/>
    <property type="evidence" value="ECO:0007669"/>
    <property type="project" value="UniProtKB-KW"/>
</dbReference>
<gene>
    <name evidence="10" type="ORF">DSTB1V02_LOCUS8220</name>
</gene>
<organism evidence="10">
    <name type="scientific">Darwinula stevensoni</name>
    <dbReference type="NCBI Taxonomy" id="69355"/>
    <lineage>
        <taxon>Eukaryota</taxon>
        <taxon>Metazoa</taxon>
        <taxon>Ecdysozoa</taxon>
        <taxon>Arthropoda</taxon>
        <taxon>Crustacea</taxon>
        <taxon>Oligostraca</taxon>
        <taxon>Ostracoda</taxon>
        <taxon>Podocopa</taxon>
        <taxon>Podocopida</taxon>
        <taxon>Darwinulocopina</taxon>
        <taxon>Darwinuloidea</taxon>
        <taxon>Darwinulidae</taxon>
        <taxon>Darwinula</taxon>
    </lineage>
</organism>
<dbReference type="InterPro" id="IPR003130">
    <property type="entry name" value="GED"/>
</dbReference>
<keyword evidence="4" id="KW-0547">Nucleotide-binding</keyword>
<evidence type="ECO:0000259" key="8">
    <source>
        <dbReference type="PROSITE" id="PS51388"/>
    </source>
</evidence>
<dbReference type="AlphaFoldDB" id="A0A7R8XJT1"/>
<name>A0A7R8XJT1_9CRUS</name>
<dbReference type="InterPro" id="IPR011993">
    <property type="entry name" value="PH-like_dom_sf"/>
</dbReference>
<evidence type="ECO:0000256" key="1">
    <source>
        <dbReference type="ARBA" id="ARBA00011980"/>
    </source>
</evidence>
<dbReference type="InterPro" id="IPR030381">
    <property type="entry name" value="G_DYNAMIN_dom"/>
</dbReference>
<feature type="domain" description="GED" evidence="8">
    <location>
        <begin position="567"/>
        <end position="658"/>
    </location>
</feature>
<evidence type="ECO:0000259" key="9">
    <source>
        <dbReference type="PROSITE" id="PS51718"/>
    </source>
</evidence>
<dbReference type="GO" id="GO:0005737">
    <property type="term" value="C:cytoplasm"/>
    <property type="evidence" value="ECO:0007669"/>
    <property type="project" value="TreeGrafter"/>
</dbReference>
<dbReference type="FunFam" id="3.40.50.300:FF:000045">
    <property type="entry name" value="dynamin-1 isoform X2"/>
    <property type="match status" value="1"/>
</dbReference>
<dbReference type="PANTHER" id="PTHR11566">
    <property type="entry name" value="DYNAMIN"/>
    <property type="match status" value="1"/>
</dbReference>
<keyword evidence="11" id="KW-1185">Reference proteome</keyword>
<dbReference type="InterPro" id="IPR022812">
    <property type="entry name" value="Dynamin"/>
</dbReference>
<dbReference type="GO" id="GO:0016020">
    <property type="term" value="C:membrane"/>
    <property type="evidence" value="ECO:0007669"/>
    <property type="project" value="TreeGrafter"/>
</dbReference>
<dbReference type="GO" id="GO:0003924">
    <property type="term" value="F:GTPase activity"/>
    <property type="evidence" value="ECO:0007669"/>
    <property type="project" value="InterPro"/>
</dbReference>
<evidence type="ECO:0000313" key="10">
    <source>
        <dbReference type="EMBL" id="CAD7248407.1"/>
    </source>
</evidence>
<dbReference type="InterPro" id="IPR045063">
    <property type="entry name" value="Dynamin_N"/>
</dbReference>
<keyword evidence="7" id="KW-0505">Motor protein</keyword>
<dbReference type="EMBL" id="LR901347">
    <property type="protein sequence ID" value="CAD7248407.1"/>
    <property type="molecule type" value="Genomic_DNA"/>
</dbReference>
<dbReference type="Pfam" id="PF00350">
    <property type="entry name" value="Dynamin_N"/>
    <property type="match status" value="1"/>
</dbReference>
<protein>
    <recommendedName>
        <fullName evidence="1">dynamin GTPase</fullName>
        <ecNumber evidence="1">3.6.5.5</ecNumber>
    </recommendedName>
</protein>
<evidence type="ECO:0000256" key="3">
    <source>
        <dbReference type="ARBA" id="ARBA00022701"/>
    </source>
</evidence>
<dbReference type="Proteomes" id="UP000677054">
    <property type="component" value="Unassembled WGS sequence"/>
</dbReference>
<dbReference type="PRINTS" id="PR00195">
    <property type="entry name" value="DYNAMIN"/>
</dbReference>
<dbReference type="GO" id="GO:0005525">
    <property type="term" value="F:GTP binding"/>
    <property type="evidence" value="ECO:0007669"/>
    <property type="project" value="UniProtKB-KW"/>
</dbReference>
<dbReference type="GO" id="GO:0005874">
    <property type="term" value="C:microtubule"/>
    <property type="evidence" value="ECO:0007669"/>
    <property type="project" value="UniProtKB-KW"/>
</dbReference>
<dbReference type="GO" id="GO:0008017">
    <property type="term" value="F:microtubule binding"/>
    <property type="evidence" value="ECO:0007669"/>
    <property type="project" value="TreeGrafter"/>
</dbReference>
<dbReference type="CDD" id="cd08771">
    <property type="entry name" value="DLP_1"/>
    <property type="match status" value="1"/>
</dbReference>
<keyword evidence="5" id="KW-0378">Hydrolase</keyword>
<dbReference type="SUPFAM" id="SSF52540">
    <property type="entry name" value="P-loop containing nucleoside triphosphate hydrolases"/>
    <property type="match status" value="1"/>
</dbReference>
<reference evidence="10" key="1">
    <citation type="submission" date="2020-11" db="EMBL/GenBank/DDBJ databases">
        <authorList>
            <person name="Tran Van P."/>
        </authorList>
    </citation>
    <scope>NUCLEOTIDE SEQUENCE</scope>
</reference>
<dbReference type="InterPro" id="IPR020850">
    <property type="entry name" value="GED_dom"/>
</dbReference>
<dbReference type="PROSITE" id="PS51718">
    <property type="entry name" value="G_DYNAMIN_2"/>
    <property type="match status" value="1"/>
</dbReference>
<dbReference type="EC" id="3.6.5.5" evidence="1"/>
<dbReference type="Gene3D" id="3.40.50.300">
    <property type="entry name" value="P-loop containing nucleotide triphosphate hydrolases"/>
    <property type="match status" value="1"/>
</dbReference>
<dbReference type="InterPro" id="IPR000375">
    <property type="entry name" value="Dynamin_stalk"/>
</dbReference>
<dbReference type="EMBL" id="CAJPEV010001830">
    <property type="protein sequence ID" value="CAG0894521.1"/>
    <property type="molecule type" value="Genomic_DNA"/>
</dbReference>
<evidence type="ECO:0000256" key="7">
    <source>
        <dbReference type="ARBA" id="ARBA00023175"/>
    </source>
</evidence>
<feature type="domain" description="Dynamin-type G" evidence="9">
    <location>
        <begin position="75"/>
        <end position="338"/>
    </location>
</feature>
<dbReference type="InterPro" id="IPR001401">
    <property type="entry name" value="Dynamin_GTPase"/>
</dbReference>
<evidence type="ECO:0000256" key="5">
    <source>
        <dbReference type="ARBA" id="ARBA00022801"/>
    </source>
</evidence>
<dbReference type="InterPro" id="IPR027417">
    <property type="entry name" value="P-loop_NTPase"/>
</dbReference>
<dbReference type="Gene3D" id="1.20.120.1240">
    <property type="entry name" value="Dynamin, middle domain"/>
    <property type="match status" value="1"/>
</dbReference>
<keyword evidence="6" id="KW-0342">GTP-binding</keyword>
<proteinExistence type="predicted"/>
<dbReference type="Pfam" id="PF02212">
    <property type="entry name" value="GED"/>
    <property type="match status" value="1"/>
</dbReference>
<evidence type="ECO:0000256" key="4">
    <source>
        <dbReference type="ARBA" id="ARBA00022741"/>
    </source>
</evidence>